<accession>A0A3P7E8E1</accession>
<dbReference type="Proteomes" id="UP000270924">
    <property type="component" value="Unassembled WGS sequence"/>
</dbReference>
<evidence type="ECO:0000313" key="3">
    <source>
        <dbReference type="Proteomes" id="UP000270924"/>
    </source>
</evidence>
<evidence type="ECO:0000256" key="1">
    <source>
        <dbReference type="SAM" id="SignalP"/>
    </source>
</evidence>
<feature type="signal peptide" evidence="1">
    <location>
        <begin position="1"/>
        <end position="18"/>
    </location>
</feature>
<organism evidence="2 3">
    <name type="scientific">Wuchereria bancrofti</name>
    <dbReference type="NCBI Taxonomy" id="6293"/>
    <lineage>
        <taxon>Eukaryota</taxon>
        <taxon>Metazoa</taxon>
        <taxon>Ecdysozoa</taxon>
        <taxon>Nematoda</taxon>
        <taxon>Chromadorea</taxon>
        <taxon>Rhabditida</taxon>
        <taxon>Spirurina</taxon>
        <taxon>Spiruromorpha</taxon>
        <taxon>Filarioidea</taxon>
        <taxon>Onchocercidae</taxon>
        <taxon>Wuchereria</taxon>
    </lineage>
</organism>
<dbReference type="InParanoid" id="A0A3P7E8E1"/>
<name>A0A3P7E8E1_WUCBA</name>
<reference evidence="2 3" key="1">
    <citation type="submission" date="2018-11" db="EMBL/GenBank/DDBJ databases">
        <authorList>
            <consortium name="Pathogen Informatics"/>
        </authorList>
    </citation>
    <scope>NUCLEOTIDE SEQUENCE [LARGE SCALE GENOMIC DNA]</scope>
</reference>
<dbReference type="AlphaFoldDB" id="A0A3P7E8E1"/>
<evidence type="ECO:0008006" key="4">
    <source>
        <dbReference type="Google" id="ProtNLM"/>
    </source>
</evidence>
<evidence type="ECO:0000313" key="2">
    <source>
        <dbReference type="EMBL" id="VDM18970.1"/>
    </source>
</evidence>
<keyword evidence="1" id="KW-0732">Signal</keyword>
<keyword evidence="3" id="KW-1185">Reference proteome</keyword>
<protein>
    <recommendedName>
        <fullName evidence="4">Phlebovirus glycoprotein G2 fusion domain-containing protein</fullName>
    </recommendedName>
</protein>
<feature type="chain" id="PRO_5018327754" description="Phlebovirus glycoprotein G2 fusion domain-containing protein" evidence="1">
    <location>
        <begin position="19"/>
        <end position="321"/>
    </location>
</feature>
<gene>
    <name evidence="2" type="ORF">WBA_LOCUS10230</name>
</gene>
<dbReference type="OrthoDB" id="5842032at2759"/>
<proteinExistence type="predicted"/>
<dbReference type="EMBL" id="UYWW01012155">
    <property type="protein sequence ID" value="VDM18970.1"/>
    <property type="molecule type" value="Genomic_DNA"/>
</dbReference>
<dbReference type="OMA" id="ITLRIPF"/>
<sequence>MLTIQLSLFTVFSAIIWATTNKENSPIVRSERYEHTVASESKVLSKAGLSSSILCCLRQIRRTLDNRLIQQMNLPCKIACDLDHSTGTLFVRNISGSESSLSIRNRSQFGCSCSSSSISDSCTSFFYGCGQLNLTGSIRSGDVNGKLQRITLRIPFPTVRSHFAASWGTVREMLIPTKFRQYQIHFRDNTPQRTVYSKHELSARISSAYTSTYHPGETNIDYRRVSYVKIPSTKSANGYMTRTTRKSIPSYIRPTTDMTIEDKQSHTLDTAEGDYLNSDPQIQVIASEVDHEIPSGESETKAKTMKYNIESKIPLPNEKTV</sequence>